<dbReference type="CDD" id="cd00130">
    <property type="entry name" value="PAS"/>
    <property type="match status" value="2"/>
</dbReference>
<dbReference type="STRING" id="877500.GCA_000935065_01028"/>
<evidence type="ECO:0000256" key="3">
    <source>
        <dbReference type="SAM" id="Coils"/>
    </source>
</evidence>
<dbReference type="AlphaFoldDB" id="A0A4Q0XY42"/>
<dbReference type="SUPFAM" id="SSF55785">
    <property type="entry name" value="PYP-like sensor domain (PAS domain)"/>
    <property type="match status" value="2"/>
</dbReference>
<feature type="domain" description="PAS" evidence="5">
    <location>
        <begin position="144"/>
        <end position="213"/>
    </location>
</feature>
<dbReference type="FunFam" id="1.10.3210.10:FF:000018">
    <property type="entry name" value="Two-component system response regulator"/>
    <property type="match status" value="1"/>
</dbReference>
<dbReference type="Gene3D" id="3.30.450.20">
    <property type="entry name" value="PAS domain"/>
    <property type="match status" value="2"/>
</dbReference>
<evidence type="ECO:0000256" key="1">
    <source>
        <dbReference type="ARBA" id="ARBA00022801"/>
    </source>
</evidence>
<evidence type="ECO:0000259" key="5">
    <source>
        <dbReference type="PROSITE" id="PS50112"/>
    </source>
</evidence>
<gene>
    <name evidence="8" type="ORF">CRV06_10145</name>
</gene>
<dbReference type="OrthoDB" id="9781223at2"/>
<dbReference type="InterPro" id="IPR052020">
    <property type="entry name" value="Cyclic_di-GMP/3'3'-cGAMP_PDE"/>
</dbReference>
<feature type="domain" description="PAS" evidence="5">
    <location>
        <begin position="297"/>
        <end position="356"/>
    </location>
</feature>
<dbReference type="PANTHER" id="PTHR45228">
    <property type="entry name" value="CYCLIC DI-GMP PHOSPHODIESTERASE TM_0186-RELATED"/>
    <property type="match status" value="1"/>
</dbReference>
<evidence type="ECO:0000313" key="8">
    <source>
        <dbReference type="EMBL" id="RXJ62492.1"/>
    </source>
</evidence>
<dbReference type="PROSITE" id="PS50113">
    <property type="entry name" value="PAC"/>
    <property type="match status" value="2"/>
</dbReference>
<organism evidence="8 9">
    <name type="scientific">Halarcobacter anaerophilus</name>
    <dbReference type="NCBI Taxonomy" id="877500"/>
    <lineage>
        <taxon>Bacteria</taxon>
        <taxon>Pseudomonadati</taxon>
        <taxon>Campylobacterota</taxon>
        <taxon>Epsilonproteobacteria</taxon>
        <taxon>Campylobacterales</taxon>
        <taxon>Arcobacteraceae</taxon>
        <taxon>Halarcobacter</taxon>
    </lineage>
</organism>
<dbReference type="EMBL" id="PDKO01000008">
    <property type="protein sequence ID" value="RXJ62492.1"/>
    <property type="molecule type" value="Genomic_DNA"/>
</dbReference>
<dbReference type="GO" id="GO:0000160">
    <property type="term" value="P:phosphorelay signal transduction system"/>
    <property type="evidence" value="ECO:0007669"/>
    <property type="project" value="InterPro"/>
</dbReference>
<dbReference type="InterPro" id="IPR037522">
    <property type="entry name" value="HD_GYP_dom"/>
</dbReference>
<dbReference type="PROSITE" id="PS51832">
    <property type="entry name" value="HD_GYP"/>
    <property type="match status" value="1"/>
</dbReference>
<dbReference type="SMART" id="SM00086">
    <property type="entry name" value="PAC"/>
    <property type="match status" value="2"/>
</dbReference>
<dbReference type="InterPro" id="IPR000700">
    <property type="entry name" value="PAS-assoc_C"/>
</dbReference>
<dbReference type="PROSITE" id="PS50110">
    <property type="entry name" value="RESPONSE_REGULATORY"/>
    <property type="match status" value="1"/>
</dbReference>
<feature type="domain" description="PAC" evidence="6">
    <location>
        <begin position="357"/>
        <end position="411"/>
    </location>
</feature>
<sequence length="608" mass="70275">MGKKKDILKSLSLITLLIVEENKKSRDKMTAFLKDKVKEIYTASNAKEGLTEYKKNMPDLVISDIKLPQEDGIWMSKEIKNIDKNVKIIFITKLSDSKYLFDAIKLHVDDYLVKPIECDILQSSLLNIAKSINLEKKSKQIINTLEQYKDIVDERSIVSKTDLRGVITYVNKPFEDISGYDKSELIGRPHSLIRHEETPKEIFEDLWKTILSKKTWHGTIKNKKKNGNYYIVDTIIKPILDINGNIEEFIALRNDITDLEESKEYFKNQSEKSNLDLKESIKKATIYKKAIDKCNIILRISKDRRITFANDAFCKISGFSKKELIGKPYLLIRDKNIDLEEYEKEISKMQKSLDKGNIVEGRISNSAKDGSVYYCKYTVFPIEDEKGNIIEYMSIRHDITQIIKLHTELEETQREVIYKLGEIGETRSKETGNHVKRVAEYSKVLARKIGMPENEVKTLFAASPMHDIGKVGIPDSILNKPGKLNPEEWEFMQSHAEIGYNILKSSNRPILKAAAIISYTHHEKWNGKGYPRGLKKEDIHIYGRITAVADVFDALGSDRCYKKAWETEDILTFLNTQSGKHFDPDLIKVFMENVNEFLEIREKYKDNF</sequence>
<reference evidence="8 9" key="1">
    <citation type="submission" date="2017-10" db="EMBL/GenBank/DDBJ databases">
        <title>Genomics of the genus Arcobacter.</title>
        <authorList>
            <person name="Perez-Cataluna A."/>
            <person name="Figueras M.J."/>
        </authorList>
    </citation>
    <scope>NUCLEOTIDE SEQUENCE [LARGE SCALE GENOMIC DNA]</scope>
    <source>
        <strain evidence="8 9">DSM 24636</strain>
    </source>
</reference>
<keyword evidence="3" id="KW-0175">Coiled coil</keyword>
<feature type="coiled-coil region" evidence="3">
    <location>
        <begin position="332"/>
        <end position="359"/>
    </location>
</feature>
<dbReference type="GO" id="GO:0004112">
    <property type="term" value="F:cyclic-nucleotide phosphodiesterase activity"/>
    <property type="evidence" value="ECO:0007669"/>
    <property type="project" value="UniProtKB-ARBA"/>
</dbReference>
<protein>
    <submittedName>
        <fullName evidence="8">Regulator</fullName>
    </submittedName>
</protein>
<feature type="modified residue" description="4-aspartylphosphate" evidence="2">
    <location>
        <position position="64"/>
    </location>
</feature>
<dbReference type="SUPFAM" id="SSF109604">
    <property type="entry name" value="HD-domain/PDEase-like"/>
    <property type="match status" value="1"/>
</dbReference>
<feature type="domain" description="Response regulatory" evidence="4">
    <location>
        <begin position="15"/>
        <end position="129"/>
    </location>
</feature>
<dbReference type="SMART" id="SM00471">
    <property type="entry name" value="HDc"/>
    <property type="match status" value="1"/>
</dbReference>
<dbReference type="NCBIfam" id="TIGR00229">
    <property type="entry name" value="sensory_box"/>
    <property type="match status" value="2"/>
</dbReference>
<evidence type="ECO:0000313" key="9">
    <source>
        <dbReference type="Proteomes" id="UP000290191"/>
    </source>
</evidence>
<dbReference type="RefSeq" id="WP_129082390.1">
    <property type="nucleotide sequence ID" value="NZ_CP041070.1"/>
</dbReference>
<dbReference type="InterPro" id="IPR035965">
    <property type="entry name" value="PAS-like_dom_sf"/>
</dbReference>
<dbReference type="InterPro" id="IPR001789">
    <property type="entry name" value="Sig_transdc_resp-reg_receiver"/>
</dbReference>
<dbReference type="Proteomes" id="UP000290191">
    <property type="component" value="Unassembled WGS sequence"/>
</dbReference>
<keyword evidence="2" id="KW-0597">Phosphoprotein</keyword>
<dbReference type="InterPro" id="IPR001610">
    <property type="entry name" value="PAC"/>
</dbReference>
<dbReference type="Pfam" id="PF13487">
    <property type="entry name" value="HD_5"/>
    <property type="match status" value="1"/>
</dbReference>
<dbReference type="InterPro" id="IPR003607">
    <property type="entry name" value="HD/PDEase_dom"/>
</dbReference>
<accession>A0A4Q0XY42</accession>
<keyword evidence="1" id="KW-0378">Hydrolase</keyword>
<dbReference type="CDD" id="cd00077">
    <property type="entry name" value="HDc"/>
    <property type="match status" value="1"/>
</dbReference>
<dbReference type="SMART" id="SM00448">
    <property type="entry name" value="REC"/>
    <property type="match status" value="1"/>
</dbReference>
<name>A0A4Q0XY42_9BACT</name>
<keyword evidence="9" id="KW-1185">Reference proteome</keyword>
<dbReference type="PROSITE" id="PS50112">
    <property type="entry name" value="PAS"/>
    <property type="match status" value="2"/>
</dbReference>
<dbReference type="Pfam" id="PF13426">
    <property type="entry name" value="PAS_9"/>
    <property type="match status" value="2"/>
</dbReference>
<dbReference type="Pfam" id="PF00072">
    <property type="entry name" value="Response_reg"/>
    <property type="match status" value="1"/>
</dbReference>
<dbReference type="SMART" id="SM00091">
    <property type="entry name" value="PAS"/>
    <property type="match status" value="2"/>
</dbReference>
<dbReference type="PANTHER" id="PTHR45228:SF9">
    <property type="entry name" value="3'3'-CGAMP-SPECIFIC PHOSPHODIESTERASE 2"/>
    <property type="match status" value="1"/>
</dbReference>
<dbReference type="InterPro" id="IPR011006">
    <property type="entry name" value="CheY-like_superfamily"/>
</dbReference>
<comment type="caution">
    <text evidence="8">The sequence shown here is derived from an EMBL/GenBank/DDBJ whole genome shotgun (WGS) entry which is preliminary data.</text>
</comment>
<dbReference type="InterPro" id="IPR000014">
    <property type="entry name" value="PAS"/>
</dbReference>
<feature type="domain" description="PAC" evidence="6">
    <location>
        <begin position="214"/>
        <end position="268"/>
    </location>
</feature>
<evidence type="ECO:0000259" key="4">
    <source>
        <dbReference type="PROSITE" id="PS50110"/>
    </source>
</evidence>
<dbReference type="Gene3D" id="3.40.50.2300">
    <property type="match status" value="1"/>
</dbReference>
<feature type="domain" description="HD-GYP" evidence="7">
    <location>
        <begin position="409"/>
        <end position="606"/>
    </location>
</feature>
<dbReference type="Gene3D" id="1.10.3210.10">
    <property type="entry name" value="Hypothetical protein af1432"/>
    <property type="match status" value="1"/>
</dbReference>
<dbReference type="SUPFAM" id="SSF52172">
    <property type="entry name" value="CheY-like"/>
    <property type="match status" value="1"/>
</dbReference>
<evidence type="ECO:0000256" key="2">
    <source>
        <dbReference type="PROSITE-ProRule" id="PRU00169"/>
    </source>
</evidence>
<proteinExistence type="predicted"/>
<evidence type="ECO:0000259" key="6">
    <source>
        <dbReference type="PROSITE" id="PS50113"/>
    </source>
</evidence>
<dbReference type="GO" id="GO:0009214">
    <property type="term" value="P:cyclic nucleotide catabolic process"/>
    <property type="evidence" value="ECO:0007669"/>
    <property type="project" value="UniProtKB-ARBA"/>
</dbReference>
<evidence type="ECO:0000259" key="7">
    <source>
        <dbReference type="PROSITE" id="PS51832"/>
    </source>
</evidence>